<dbReference type="SMART" id="SM00382">
    <property type="entry name" value="AAA"/>
    <property type="match status" value="1"/>
</dbReference>
<dbReference type="GO" id="GO:0015421">
    <property type="term" value="F:ABC-type oligopeptide transporter activity"/>
    <property type="evidence" value="ECO:0007669"/>
    <property type="project" value="TreeGrafter"/>
</dbReference>
<feature type="domain" description="ABC transporter" evidence="3">
    <location>
        <begin position="430"/>
        <end position="710"/>
    </location>
</feature>
<dbReference type="InterPro" id="IPR027417">
    <property type="entry name" value="P-loop_NTPase"/>
</dbReference>
<sequence length="716" mass="79808">MANTCTETLPAERKEPDRKEIISERYPGRVVTHERAGIWDHYEERDPDGRVPLFLGIAKQYSQLRQSSPYVVRLIKDVLSIPGCKPRLCEYVVTEHLIGLVPALSLWYQSRLVEMLEVALRTGKVDTRRLLRISISRILCTVASMLLQSVRARERNALNMRIRRWFALHTFMAYARLDVPTFGRREIKNKLSSASDDYGQTVMWQTLRMTTENTSLVTHFSAQAFVLFKALQGHQGGRFLALVALMSETMSWLTYNLAMLSSLGGAWAITTKNQAFLKLHGWKATVKRQKHRKELVAGNLFQFAVSEYKHATEVLGEDGESGDEVEYDPGTDAMGLLREFLAHVPQIAFTVMAFRNPANMPGSLVSLNLVQGAARSFAASVYSMINRSQSIVGQFSAVRDFYEIMNIPNEVPDGDIPLVFNSEDTPGVALEFRNVSFKYPDASDYALHNVSFSMLPGQLCVIVGSNGAGKSTILKLIVRLYDPQEGQILIGGHDIRTLKLGDLREAISVLFQDYTHFPLSIRDNIALGDPTGGKDEERVREAARLGGAESLIDKLPDGLDTFLERPSVDQLYGPPEGSKTVLGKPFDICAVRDAAGIKASSTSELSGGQMQRLAVARTFMRSVVRKDARVALLLFDEPSASLDPAAEHDLFDRLRELRGSKTMVFSSHRFGNLTRHADLILYMDDSGIVESGTHGVLLQNGGEYARLWKLQAQAFI</sequence>
<dbReference type="PROSITE" id="PS50893">
    <property type="entry name" value="ABC_TRANSPORTER_2"/>
    <property type="match status" value="1"/>
</dbReference>
<dbReference type="GO" id="GO:0005524">
    <property type="term" value="F:ATP binding"/>
    <property type="evidence" value="ECO:0007669"/>
    <property type="project" value="UniProtKB-KW"/>
</dbReference>
<dbReference type="PANTHER" id="PTHR43394:SF1">
    <property type="entry name" value="ATP-BINDING CASSETTE SUB-FAMILY B MEMBER 10, MITOCHONDRIAL"/>
    <property type="match status" value="1"/>
</dbReference>
<gene>
    <name evidence="4" type="ORF">L227DRAFT_578965</name>
</gene>
<dbReference type="PROSITE" id="PS00211">
    <property type="entry name" value="ABC_TRANSPORTER_1"/>
    <property type="match status" value="1"/>
</dbReference>
<reference evidence="4" key="1">
    <citation type="journal article" date="2018" name="Genome Biol. Evol.">
        <title>Genomics and development of Lentinus tigrinus, a white-rot wood-decaying mushroom with dimorphic fruiting bodies.</title>
        <authorList>
            <person name="Wu B."/>
            <person name="Xu Z."/>
            <person name="Knudson A."/>
            <person name="Carlson A."/>
            <person name="Chen N."/>
            <person name="Kovaka S."/>
            <person name="LaButti K."/>
            <person name="Lipzen A."/>
            <person name="Pennachio C."/>
            <person name="Riley R."/>
            <person name="Schakwitz W."/>
            <person name="Umezawa K."/>
            <person name="Ohm R.A."/>
            <person name="Grigoriev I.V."/>
            <person name="Nagy L.G."/>
            <person name="Gibbons J."/>
            <person name="Hibbett D."/>
        </authorList>
    </citation>
    <scope>NUCLEOTIDE SEQUENCE [LARGE SCALE GENOMIC DNA]</scope>
    <source>
        <strain evidence="4">ALCF2SS1-6</strain>
    </source>
</reference>
<protein>
    <submittedName>
        <fullName evidence="4">HlyB/MsbA family ABC transporter</fullName>
    </submittedName>
</protein>
<evidence type="ECO:0000259" key="3">
    <source>
        <dbReference type="PROSITE" id="PS50893"/>
    </source>
</evidence>
<evidence type="ECO:0000256" key="2">
    <source>
        <dbReference type="ARBA" id="ARBA00022840"/>
    </source>
</evidence>
<dbReference type="Gene3D" id="3.40.50.300">
    <property type="entry name" value="P-loop containing nucleotide triphosphate hydrolases"/>
    <property type="match status" value="1"/>
</dbReference>
<accession>A0A5C2RYT1</accession>
<dbReference type="OrthoDB" id="6500128at2759"/>
<keyword evidence="1" id="KW-0547">Nucleotide-binding</keyword>
<evidence type="ECO:0000313" key="5">
    <source>
        <dbReference type="Proteomes" id="UP000313359"/>
    </source>
</evidence>
<dbReference type="Pfam" id="PF00005">
    <property type="entry name" value="ABC_tran"/>
    <property type="match status" value="1"/>
</dbReference>
<dbReference type="PANTHER" id="PTHR43394">
    <property type="entry name" value="ATP-DEPENDENT PERMEASE MDL1, MITOCHONDRIAL"/>
    <property type="match status" value="1"/>
</dbReference>
<dbReference type="GO" id="GO:0016887">
    <property type="term" value="F:ATP hydrolysis activity"/>
    <property type="evidence" value="ECO:0007669"/>
    <property type="project" value="InterPro"/>
</dbReference>
<dbReference type="EMBL" id="ML122289">
    <property type="protein sequence ID" value="RPD56236.1"/>
    <property type="molecule type" value="Genomic_DNA"/>
</dbReference>
<dbReference type="AlphaFoldDB" id="A0A5C2RYT1"/>
<keyword evidence="2" id="KW-0067">ATP-binding</keyword>
<dbReference type="Proteomes" id="UP000313359">
    <property type="component" value="Unassembled WGS sequence"/>
</dbReference>
<keyword evidence="5" id="KW-1185">Reference proteome</keyword>
<name>A0A5C2RYT1_9APHY</name>
<dbReference type="SUPFAM" id="SSF52540">
    <property type="entry name" value="P-loop containing nucleoside triphosphate hydrolases"/>
    <property type="match status" value="1"/>
</dbReference>
<evidence type="ECO:0000313" key="4">
    <source>
        <dbReference type="EMBL" id="RPD56236.1"/>
    </source>
</evidence>
<dbReference type="InterPro" id="IPR039421">
    <property type="entry name" value="Type_1_exporter"/>
</dbReference>
<evidence type="ECO:0000256" key="1">
    <source>
        <dbReference type="ARBA" id="ARBA00022741"/>
    </source>
</evidence>
<organism evidence="4 5">
    <name type="scientific">Lentinus tigrinus ALCF2SS1-6</name>
    <dbReference type="NCBI Taxonomy" id="1328759"/>
    <lineage>
        <taxon>Eukaryota</taxon>
        <taxon>Fungi</taxon>
        <taxon>Dikarya</taxon>
        <taxon>Basidiomycota</taxon>
        <taxon>Agaricomycotina</taxon>
        <taxon>Agaricomycetes</taxon>
        <taxon>Polyporales</taxon>
        <taxon>Polyporaceae</taxon>
        <taxon>Lentinus</taxon>
    </lineage>
</organism>
<dbReference type="InterPro" id="IPR003439">
    <property type="entry name" value="ABC_transporter-like_ATP-bd"/>
</dbReference>
<dbReference type="InterPro" id="IPR017871">
    <property type="entry name" value="ABC_transporter-like_CS"/>
</dbReference>
<dbReference type="InterPro" id="IPR003593">
    <property type="entry name" value="AAA+_ATPase"/>
</dbReference>
<dbReference type="STRING" id="1328759.A0A5C2RYT1"/>
<proteinExistence type="predicted"/>